<gene>
    <name evidence="2" type="primary">KP06_gp53</name>
</gene>
<name>A0A348JCS6_9CAUD</name>
<evidence type="ECO:0000256" key="1">
    <source>
        <dbReference type="SAM" id="Coils"/>
    </source>
</evidence>
<evidence type="ECO:0000313" key="2">
    <source>
        <dbReference type="EMBL" id="DAB41571.1"/>
    </source>
</evidence>
<proteinExistence type="predicted"/>
<dbReference type="KEGG" id="vg:75576120"/>
<dbReference type="GeneID" id="75576120"/>
<keyword evidence="1" id="KW-0175">Coiled coil</keyword>
<evidence type="ECO:0000313" key="3">
    <source>
        <dbReference type="Proteomes" id="UP001097704"/>
    </source>
</evidence>
<feature type="coiled-coil region" evidence="1">
    <location>
        <begin position="42"/>
        <end position="76"/>
    </location>
</feature>
<sequence length="108" mass="12521">MTKDKLKDDVIRTICCLNSDISNKDRELLIKLFNSIIDYTNNTELEQKLAQLQQKYNELVTNINKVEKLANETKTQHNYLYSDVNNTLKPKINSIDERVTALENSSQS</sequence>
<organism evidence="2 3">
    <name type="scientific">Carjivirus communis</name>
    <dbReference type="NCBI Taxonomy" id="2955582"/>
    <lineage>
        <taxon>Viruses</taxon>
        <taxon>Duplodnaviria</taxon>
        <taxon>Heunggongvirae</taxon>
        <taxon>Uroviricota</taxon>
        <taxon>Caudoviricetes</taxon>
        <taxon>Crassvirales</taxon>
        <taxon>Intestiviridae</taxon>
        <taxon>Crudevirinae</taxon>
        <taxon>Carjivirus</taxon>
    </lineage>
</organism>
<dbReference type="EMBL" id="BK010471">
    <property type="protein sequence ID" value="DAB41571.1"/>
    <property type="molecule type" value="Genomic_DNA"/>
</dbReference>
<keyword evidence="3" id="KW-1185">Reference proteome</keyword>
<dbReference type="RefSeq" id="YP_010509459.1">
    <property type="nucleotide sequence ID" value="NC_067194.1"/>
</dbReference>
<reference evidence="2 3" key="1">
    <citation type="journal article" date="2014" name="Nat. Commun.">
        <title>A highly abundant bacteriophage discovered in the unknown sequences of human faecal metagenomes.</title>
        <authorList>
            <person name="Dutilh B.E."/>
            <person name="Cassman N."/>
            <person name="McNair K."/>
            <person name="Sanchez S.E."/>
            <person name="Silva G.G."/>
            <person name="Boling L."/>
            <person name="Barr J.J."/>
            <person name="Speth D.R."/>
            <person name="Seguritan V."/>
            <person name="Aziz R.K."/>
            <person name="Felts B."/>
            <person name="Dinsdale E.A."/>
            <person name="Mokili J.L."/>
            <person name="Edwards R.A."/>
        </authorList>
    </citation>
    <scope>NUCLEOTIDE SEQUENCE [LARGE SCALE GENOMIC DNA]</scope>
</reference>
<dbReference type="Proteomes" id="UP001097704">
    <property type="component" value="Segment"/>
</dbReference>
<protein>
    <submittedName>
        <fullName evidence="2">Uncharacterized protein</fullName>
    </submittedName>
</protein>
<accession>A0A348JCS6</accession>